<sequence>MKDNRKRELEVLNRVCKQNDIPIKLASELLKAAKKFSYENVPNGTRITEYQDLIKYLSKEDNTGGK</sequence>
<name>A0ABS2QES9_9BACI</name>
<protein>
    <recommendedName>
        <fullName evidence="3">Sporulation histidine kinase inhibitor Sda</fullName>
    </recommendedName>
</protein>
<dbReference type="RefSeq" id="WP_204539518.1">
    <property type="nucleotide sequence ID" value="NZ_JAFBFI010000003.1"/>
</dbReference>
<evidence type="ECO:0008006" key="3">
    <source>
        <dbReference type="Google" id="ProtNLM"/>
    </source>
</evidence>
<dbReference type="Proteomes" id="UP000823486">
    <property type="component" value="Unassembled WGS sequence"/>
</dbReference>
<keyword evidence="2" id="KW-1185">Reference proteome</keyword>
<comment type="caution">
    <text evidence="1">The sequence shown here is derived from an EMBL/GenBank/DDBJ whole genome shotgun (WGS) entry which is preliminary data.</text>
</comment>
<organism evidence="1 2">
    <name type="scientific">Peribacillus deserti</name>
    <dbReference type="NCBI Taxonomy" id="673318"/>
    <lineage>
        <taxon>Bacteria</taxon>
        <taxon>Bacillati</taxon>
        <taxon>Bacillota</taxon>
        <taxon>Bacilli</taxon>
        <taxon>Bacillales</taxon>
        <taxon>Bacillaceae</taxon>
        <taxon>Peribacillus</taxon>
    </lineage>
</organism>
<gene>
    <name evidence="1" type="ORF">JOC77_001040</name>
</gene>
<proteinExistence type="predicted"/>
<dbReference type="Pfam" id="PF20306">
    <property type="entry name" value="Sp-DndD"/>
    <property type="match status" value="1"/>
</dbReference>
<dbReference type="EMBL" id="JAFBFI010000003">
    <property type="protein sequence ID" value="MBM7691633.1"/>
    <property type="molecule type" value="Genomic_DNA"/>
</dbReference>
<evidence type="ECO:0000313" key="2">
    <source>
        <dbReference type="Proteomes" id="UP000823486"/>
    </source>
</evidence>
<evidence type="ECO:0000313" key="1">
    <source>
        <dbReference type="EMBL" id="MBM7691633.1"/>
    </source>
</evidence>
<accession>A0ABS2QES9</accession>
<dbReference type="InterPro" id="IPR046882">
    <property type="entry name" value="Sp-DndD"/>
</dbReference>
<reference evidence="1 2" key="1">
    <citation type="submission" date="2021-01" db="EMBL/GenBank/DDBJ databases">
        <title>Genomic Encyclopedia of Type Strains, Phase IV (KMG-IV): sequencing the most valuable type-strain genomes for metagenomic binning, comparative biology and taxonomic classification.</title>
        <authorList>
            <person name="Goeker M."/>
        </authorList>
    </citation>
    <scope>NUCLEOTIDE SEQUENCE [LARGE SCALE GENOMIC DNA]</scope>
    <source>
        <strain evidence="1 2">DSM 105482</strain>
    </source>
</reference>